<organism evidence="3 4">
    <name type="scientific">Eubacterium pyruvativorans</name>
    <dbReference type="NCBI Taxonomy" id="155865"/>
    <lineage>
        <taxon>Bacteria</taxon>
        <taxon>Bacillati</taxon>
        <taxon>Bacillota</taxon>
        <taxon>Clostridia</taxon>
        <taxon>Eubacteriales</taxon>
        <taxon>Eubacteriaceae</taxon>
        <taxon>Eubacterium</taxon>
    </lineage>
</organism>
<reference evidence="3 4" key="1">
    <citation type="submission" date="2016-10" db="EMBL/GenBank/DDBJ databases">
        <authorList>
            <person name="de Groot N.N."/>
        </authorList>
    </citation>
    <scope>NUCLEOTIDE SEQUENCE [LARGE SCALE GENOMIC DNA]</scope>
    <source>
        <strain evidence="3 4">KHGC13</strain>
    </source>
</reference>
<evidence type="ECO:0000313" key="3">
    <source>
        <dbReference type="EMBL" id="SFU62957.1"/>
    </source>
</evidence>
<dbReference type="SUPFAM" id="SSF54523">
    <property type="entry name" value="Pili subunits"/>
    <property type="match status" value="1"/>
</dbReference>
<dbReference type="STRING" id="155865.SAMN05216515_1258"/>
<dbReference type="EMBL" id="FPBT01000022">
    <property type="protein sequence ID" value="SFU62957.1"/>
    <property type="molecule type" value="Genomic_DNA"/>
</dbReference>
<dbReference type="NCBIfam" id="TIGR02532">
    <property type="entry name" value="IV_pilin_GFxxxE"/>
    <property type="match status" value="1"/>
</dbReference>
<sequence length="1197" mass="131164">MSKYENEKQNRTIFRGNRRKGGFTMAELLMTVAIILILSSLVFVGILQIVNHMKMMEMNQTAKQIFIAAQNHLTQVKAGGKLAIELAEAEDSSDPEADAAKSWFGQEVTNIRLSDGKQTSAGEGTGASAETTVEKQYYAVDQTGLSGEAGKGSGILSGMLPFGSIDETVRKGGSWIIQYEASTGTVQGVFYTDGSHGLFGKSSAKLTVTNDQESLQSAVRNGASDNYGEAVRMRYVPKQTGNSDRVIVGYYGGAEAKKLVLKKIKAPVVEIDNTNYLKVNVYDPNSSDRKDPKVDLIVKVHGETSKKDAFIALNTDPKSEEGNYIDRDQVLRYVSSSNRSEQIVDRNGKTADGETVEKITGDHLVYTLVFDDITKKNGHFAQIFGKKGFLPGEDIAVTVSAQGENTELQESLPKTGNSLFESVGEIDSGKDSADSGASDTSGISMIPSQANISNTRNLENLDPNVSGLPQNEKEAQEYLNQGSGDSRKPEENSPVRLIRKAVQTADIAWKYDEQTDQTEQAETIQIASRGTDPQVFGSTLSARGFVNEVRGLREAEGRFQNEIPTESSYALSDEAKKIVITRVRSSEDDNKPQEDSYYSIRNDQLREYDGDDHIIANMVIQGVANTETVYNGRIVKSEAEAGLFRGLYRKISVHDLILKNFHVKATDGDAGTLAGTISSSEEVTIDHVVSYGTEGKVTAEGHADTVDAPNSYTKYYPVGGGLIGSWKGKGKVSDCAASVSVEGVVSGGLIGDVEDQNGSIEIRNSYSGGMIDKDKQKYSTGTFNVTARSNGRGVDERYSNYYGMYVRHFYAGGLLGHVSFQDGNSVIQDCYSTCSVGGASDEKNVRKEIFVRGGLIGYLTTKGANGIKYSVKNSYAGGYVAPAENNDKAGAFLGSINGWIDMLSGNMYLPDINGDMPAIGGSIGFSLGDFVEKATQSRSVKTVYYNQRRTTYPFRTVTDAGERAAELERNAVGQALSDTKSTGVHFGDWVKPKKLASRYYLAYREGNRWFVYDPTKQKAVDLGSAKKLENDKYIDNSTPKYGVLVPQGEDPVLYIWNGNWQSQNYSGWTLGKLKDERDQDAIEIDGQEYDYFDFDIDQESGTGLIVADGNGKNAVNVETGFARAFWKYDYRKRQNENQLMLGSDRNDPIIIRTKKQLGRITDYPHRYYLQTAPIDLSVVNEVLSRVGDNVKYRSQVG</sequence>
<dbReference type="InterPro" id="IPR045584">
    <property type="entry name" value="Pilin-like"/>
</dbReference>
<keyword evidence="2" id="KW-0812">Transmembrane</keyword>
<dbReference type="Proteomes" id="UP000198817">
    <property type="component" value="Unassembled WGS sequence"/>
</dbReference>
<keyword evidence="2" id="KW-1133">Transmembrane helix</keyword>
<evidence type="ECO:0000256" key="1">
    <source>
        <dbReference type="SAM" id="MobiDB-lite"/>
    </source>
</evidence>
<dbReference type="AlphaFoldDB" id="A0A1I7HQJ0"/>
<evidence type="ECO:0000313" key="4">
    <source>
        <dbReference type="Proteomes" id="UP000198817"/>
    </source>
</evidence>
<feature type="compositionally biased region" description="Low complexity" evidence="1">
    <location>
        <begin position="434"/>
        <end position="444"/>
    </location>
</feature>
<evidence type="ECO:0000256" key="2">
    <source>
        <dbReference type="SAM" id="Phobius"/>
    </source>
</evidence>
<dbReference type="InterPro" id="IPR012902">
    <property type="entry name" value="N_methyl_site"/>
</dbReference>
<protein>
    <submittedName>
        <fullName evidence="3">Prepilin-type N-terminal cleavage/methylation domain-containing protein</fullName>
    </submittedName>
</protein>
<name>A0A1I7HQJ0_9FIRM</name>
<feature type="transmembrane region" description="Helical" evidence="2">
    <location>
        <begin position="21"/>
        <end position="50"/>
    </location>
</feature>
<feature type="region of interest" description="Disordered" evidence="1">
    <location>
        <begin position="406"/>
        <end position="469"/>
    </location>
</feature>
<gene>
    <name evidence="3" type="ORF">SAMN05216508_1229</name>
</gene>
<keyword evidence="4" id="KW-1185">Reference proteome</keyword>
<feature type="compositionally biased region" description="Polar residues" evidence="1">
    <location>
        <begin position="446"/>
        <end position="458"/>
    </location>
</feature>
<keyword evidence="2" id="KW-0472">Membrane</keyword>
<dbReference type="OrthoDB" id="1938559at2"/>
<proteinExistence type="predicted"/>
<feature type="compositionally biased region" description="Polar residues" evidence="1">
    <location>
        <begin position="406"/>
        <end position="420"/>
    </location>
</feature>
<dbReference type="RefSeq" id="WP_090471717.1">
    <property type="nucleotide sequence ID" value="NZ_FOWF01000025.1"/>
</dbReference>
<accession>A0A1I7HQJ0</accession>